<dbReference type="PANTHER" id="PTHR11706">
    <property type="entry name" value="SOLUTE CARRIER PROTEIN FAMILY 11 MEMBER"/>
    <property type="match status" value="1"/>
</dbReference>
<evidence type="ECO:0000256" key="3">
    <source>
        <dbReference type="ARBA" id="ARBA00022989"/>
    </source>
</evidence>
<feature type="transmembrane region" description="Helical" evidence="5">
    <location>
        <begin position="286"/>
        <end position="305"/>
    </location>
</feature>
<evidence type="ECO:0000256" key="1">
    <source>
        <dbReference type="ARBA" id="ARBA00004141"/>
    </source>
</evidence>
<feature type="transmembrane region" description="Helical" evidence="5">
    <location>
        <begin position="240"/>
        <end position="263"/>
    </location>
</feature>
<dbReference type="Pfam" id="PF01566">
    <property type="entry name" value="Nramp"/>
    <property type="match status" value="2"/>
</dbReference>
<feature type="transmembrane region" description="Helical" evidence="5">
    <location>
        <begin position="132"/>
        <end position="153"/>
    </location>
</feature>
<feature type="transmembrane region" description="Helical" evidence="5">
    <location>
        <begin position="493"/>
        <end position="512"/>
    </location>
</feature>
<keyword evidence="4 5" id="KW-0472">Membrane</keyword>
<proteinExistence type="inferred from homology"/>
<feature type="transmembrane region" description="Helical" evidence="5">
    <location>
        <begin position="419"/>
        <end position="444"/>
    </location>
</feature>
<keyword evidence="2 5" id="KW-0812">Transmembrane</keyword>
<feature type="transmembrane region" description="Helical" evidence="5">
    <location>
        <begin position="567"/>
        <end position="590"/>
    </location>
</feature>
<dbReference type="NCBIfam" id="TIGR01197">
    <property type="entry name" value="nramp"/>
    <property type="match status" value="1"/>
</dbReference>
<feature type="transmembrane region" description="Helical" evidence="5">
    <location>
        <begin position="208"/>
        <end position="228"/>
    </location>
</feature>
<sequence length="600" mass="65993">MREDVNAPPLESKTFEVHEEYLDPQSMLELSLAGGASKLSVRQRLYLRCKKIMRKENDGKKGSSSSDDAASQYSIHAQVPNRSREKLGFFGKIKDVLKKYMKFVGPGLMVSVAYMDPGNYATDVSAGASNRFSLLCIVLLSNIIAIFLQSLCIKLGSVTGLDLSRACKKHLPKWLNLIIYVFAECAIIATDIAEVIGSAVALNILLKIPLPAGIIITVIDVLFVLIAYKPGTSSMRFIRMFEYAVALLVFGVVICFIVELGYLPKTSVRSIFRGYVPSKQMFEHNGMYTATSILGATVMPHSLFLGSGLVQPRLLEYDVDHGYYDLLPKEIEEDNESTVKQKQDLDTLREQRYFDYQPTTSAIKYALKYSIAELAITLFTFALFVNSAILIVSGATLYGSEQAVGAGLYTIHDLLSDTLAPIAGTVFMLALLFSGQSAGIVCTIAGQIVSEGHLDWNFKPWKRRLITRGIAIVPCLAVSLAIGKSALNKALNASQVVLSILLPFLIAPLIFFTCKKSIMRVKVNDKDEQAYAEAAMDPDGGVVEVDPEAEETTSGERPAKYIDMSNNWITTIIAFVVWLFISMLNVYTIVQLGISHGDIS</sequence>
<evidence type="ECO:0000313" key="7">
    <source>
        <dbReference type="Proteomes" id="UP000422736"/>
    </source>
</evidence>
<comment type="subcellular location">
    <subcellularLocation>
        <location evidence="1">Membrane</location>
        <topology evidence="1">Multi-pass membrane protein</topology>
    </subcellularLocation>
</comment>
<feature type="transmembrane region" description="Helical" evidence="5">
    <location>
        <begin position="465"/>
        <end position="487"/>
    </location>
</feature>
<feature type="transmembrane region" description="Helical" evidence="5">
    <location>
        <begin position="174"/>
        <end position="202"/>
    </location>
</feature>
<evidence type="ECO:0000256" key="2">
    <source>
        <dbReference type="ARBA" id="ARBA00022692"/>
    </source>
</evidence>
<name>A0ABX6EZF7_KLUMA</name>
<keyword evidence="3 5" id="KW-1133">Transmembrane helix</keyword>
<dbReference type="NCBIfam" id="NF037982">
    <property type="entry name" value="Nramp_1"/>
    <property type="match status" value="1"/>
</dbReference>
<dbReference type="Proteomes" id="UP000422736">
    <property type="component" value="Chromosome 3"/>
</dbReference>
<dbReference type="InterPro" id="IPR001046">
    <property type="entry name" value="NRAMP_fam"/>
</dbReference>
<dbReference type="PRINTS" id="PR00447">
    <property type="entry name" value="NATRESASSCMP"/>
</dbReference>
<evidence type="ECO:0000256" key="4">
    <source>
        <dbReference type="ARBA" id="ARBA00023136"/>
    </source>
</evidence>
<organism evidence="6 7">
    <name type="scientific">Kluyveromyces marxianus</name>
    <name type="common">Yeast</name>
    <name type="synonym">Candida kefyr</name>
    <dbReference type="NCBI Taxonomy" id="4911"/>
    <lineage>
        <taxon>Eukaryota</taxon>
        <taxon>Fungi</taxon>
        <taxon>Dikarya</taxon>
        <taxon>Ascomycota</taxon>
        <taxon>Saccharomycotina</taxon>
        <taxon>Saccharomycetes</taxon>
        <taxon>Saccharomycetales</taxon>
        <taxon>Saccharomycetaceae</taxon>
        <taxon>Kluyveromyces</taxon>
    </lineage>
</organism>
<gene>
    <name evidence="6" type="primary">SMF1</name>
    <name evidence="6" type="ORF">FIM1_2285</name>
</gene>
<dbReference type="PANTHER" id="PTHR11706:SF101">
    <property type="entry name" value="MANGANESE TRANSPORTER SMF1"/>
    <property type="match status" value="1"/>
</dbReference>
<feature type="transmembrane region" description="Helical" evidence="5">
    <location>
        <begin position="374"/>
        <end position="399"/>
    </location>
</feature>
<reference evidence="6 7" key="1">
    <citation type="submission" date="2016-03" db="EMBL/GenBank/DDBJ databases">
        <title>How can Kluyveromyces marxianus grow so fast - potential evolutionary course in Saccharomyces Complex revealed by comparative genomics.</title>
        <authorList>
            <person name="Mo W."/>
            <person name="Lu W."/>
            <person name="Yang X."/>
            <person name="Qi J."/>
            <person name="Lv H."/>
        </authorList>
    </citation>
    <scope>NUCLEOTIDE SEQUENCE [LARGE SCALE GENOMIC DNA]</scope>
    <source>
        <strain evidence="6 7">FIM1</strain>
    </source>
</reference>
<accession>A0ABX6EZF7</accession>
<dbReference type="EMBL" id="CP015056">
    <property type="protein sequence ID" value="QGN15593.1"/>
    <property type="molecule type" value="Genomic_DNA"/>
</dbReference>
<keyword evidence="7" id="KW-1185">Reference proteome</keyword>
<protein>
    <submittedName>
        <fullName evidence="6">Manganese transporter SMF1</fullName>
    </submittedName>
</protein>
<evidence type="ECO:0000256" key="5">
    <source>
        <dbReference type="SAM" id="Phobius"/>
    </source>
</evidence>
<evidence type="ECO:0000313" key="6">
    <source>
        <dbReference type="EMBL" id="QGN15593.1"/>
    </source>
</evidence>
<dbReference type="HAMAP" id="MF_00221">
    <property type="entry name" value="NRAMP"/>
    <property type="match status" value="1"/>
</dbReference>